<evidence type="ECO:0000313" key="2">
    <source>
        <dbReference type="Proteomes" id="UP000500870"/>
    </source>
</evidence>
<organism evidence="1 2">
    <name type="scientific">Agrobacterium pusense</name>
    <dbReference type="NCBI Taxonomy" id="648995"/>
    <lineage>
        <taxon>Bacteria</taxon>
        <taxon>Pseudomonadati</taxon>
        <taxon>Pseudomonadota</taxon>
        <taxon>Alphaproteobacteria</taxon>
        <taxon>Hyphomicrobiales</taxon>
        <taxon>Rhizobiaceae</taxon>
        <taxon>Rhizobium/Agrobacterium group</taxon>
        <taxon>Agrobacterium</taxon>
    </lineage>
</organism>
<dbReference type="Proteomes" id="UP000500870">
    <property type="component" value="Chromosome 1"/>
</dbReference>
<reference evidence="1 2" key="1">
    <citation type="submission" date="2020-04" db="EMBL/GenBank/DDBJ databases">
        <title>FDA dAtabase for Regulatory Grade micrObial Sequences (FDA-ARGOS): Supporting development and validation of Infectious Disease Dx tests.</title>
        <authorList>
            <person name="Sciortino C."/>
            <person name="Tallon L."/>
            <person name="Sadzewicz L."/>
            <person name="Vavikolanu K."/>
            <person name="Mehta A."/>
            <person name="Aluvathingal J."/>
            <person name="Nadendla S."/>
            <person name="Nandy P."/>
            <person name="Geyer C."/>
            <person name="Yan Y."/>
            <person name="Sichtig H."/>
        </authorList>
    </citation>
    <scope>NUCLEOTIDE SEQUENCE [LARGE SCALE GENOMIC DNA]</scope>
    <source>
        <strain evidence="1 2">FDAARGOS_633</strain>
    </source>
</reference>
<dbReference type="AlphaFoldDB" id="A0A6H0ZRH9"/>
<dbReference type="EMBL" id="CP050898">
    <property type="protein sequence ID" value="QIX22390.1"/>
    <property type="molecule type" value="Genomic_DNA"/>
</dbReference>
<protein>
    <submittedName>
        <fullName evidence="1">Uncharacterized protein</fullName>
    </submittedName>
</protein>
<gene>
    <name evidence="1" type="ORF">FOB41_15170</name>
</gene>
<name>A0A6H0ZRH9_9HYPH</name>
<evidence type="ECO:0000313" key="1">
    <source>
        <dbReference type="EMBL" id="QIX22390.1"/>
    </source>
</evidence>
<sequence>MTATTKLEFAEPGDNNWPPCEDLLCWRRDGEWWPEALEQRELDNADADCSPQS</sequence>
<accession>A0A6H0ZRH9</accession>
<proteinExistence type="predicted"/>
<dbReference type="RefSeq" id="WP_177319272.1">
    <property type="nucleotide sequence ID" value="NZ_CP050898.1"/>
</dbReference>